<dbReference type="Pfam" id="PF02852">
    <property type="entry name" value="Pyr_redox_dim"/>
    <property type="match status" value="1"/>
</dbReference>
<evidence type="ECO:0000256" key="2">
    <source>
        <dbReference type="ARBA" id="ARBA00006442"/>
    </source>
</evidence>
<accession>A0A5A8F7A2</accession>
<evidence type="ECO:0000256" key="1">
    <source>
        <dbReference type="ARBA" id="ARBA00001974"/>
    </source>
</evidence>
<evidence type="ECO:0000259" key="7">
    <source>
        <dbReference type="Pfam" id="PF07992"/>
    </source>
</evidence>
<gene>
    <name evidence="8" type="ORF">FHQ18_01820</name>
</gene>
<comment type="cofactor">
    <cofactor evidence="1">
        <name>FAD</name>
        <dbReference type="ChEBI" id="CHEBI:57692"/>
    </cofactor>
</comment>
<dbReference type="RefSeq" id="WP_149265469.1">
    <property type="nucleotide sequence ID" value="NZ_VFJB01000002.1"/>
</dbReference>
<dbReference type="InterPro" id="IPR036188">
    <property type="entry name" value="FAD/NAD-bd_sf"/>
</dbReference>
<dbReference type="SUPFAM" id="SSF51905">
    <property type="entry name" value="FAD/NAD(P)-binding domain"/>
    <property type="match status" value="1"/>
</dbReference>
<dbReference type="InterPro" id="IPR023753">
    <property type="entry name" value="FAD/NAD-binding_dom"/>
</dbReference>
<name>A0A5A8F7A2_9BACT</name>
<evidence type="ECO:0000256" key="5">
    <source>
        <dbReference type="ARBA" id="ARBA00022827"/>
    </source>
</evidence>
<evidence type="ECO:0000259" key="6">
    <source>
        <dbReference type="Pfam" id="PF02852"/>
    </source>
</evidence>
<dbReference type="Gene3D" id="3.50.50.60">
    <property type="entry name" value="FAD/NAD(P)-binding domain"/>
    <property type="match status" value="2"/>
</dbReference>
<dbReference type="GO" id="GO:0016491">
    <property type="term" value="F:oxidoreductase activity"/>
    <property type="evidence" value="ECO:0007669"/>
    <property type="project" value="InterPro"/>
</dbReference>
<evidence type="ECO:0000313" key="9">
    <source>
        <dbReference type="Proteomes" id="UP000322876"/>
    </source>
</evidence>
<evidence type="ECO:0000256" key="3">
    <source>
        <dbReference type="ARBA" id="ARBA00009130"/>
    </source>
</evidence>
<dbReference type="PRINTS" id="PR00469">
    <property type="entry name" value="PNDRDTASEII"/>
</dbReference>
<dbReference type="PANTHER" id="PTHR43429:SF3">
    <property type="entry name" value="NITRITE REDUCTASE [NAD(P)H]"/>
    <property type="match status" value="1"/>
</dbReference>
<feature type="domain" description="Pyridine nucleotide-disulphide oxidoreductase dimerisation" evidence="6">
    <location>
        <begin position="324"/>
        <end position="422"/>
    </location>
</feature>
<comment type="caution">
    <text evidence="8">The sequence shown here is derived from an EMBL/GenBank/DDBJ whole genome shotgun (WGS) entry which is preliminary data.</text>
</comment>
<evidence type="ECO:0000256" key="4">
    <source>
        <dbReference type="ARBA" id="ARBA00022630"/>
    </source>
</evidence>
<comment type="similarity">
    <text evidence="3">Belongs to the class-III pyridine nucleotide-disulfide oxidoreductase family.</text>
</comment>
<dbReference type="OrthoDB" id="9802028at2"/>
<dbReference type="PRINTS" id="PR00368">
    <property type="entry name" value="FADPNR"/>
</dbReference>
<keyword evidence="4" id="KW-0285">Flavoprotein</keyword>
<dbReference type="InterPro" id="IPR004099">
    <property type="entry name" value="Pyr_nucl-diS_OxRdtase_dimer"/>
</dbReference>
<dbReference type="Proteomes" id="UP000322876">
    <property type="component" value="Unassembled WGS sequence"/>
</dbReference>
<dbReference type="PANTHER" id="PTHR43429">
    <property type="entry name" value="PYRIDINE NUCLEOTIDE-DISULFIDE OXIDOREDUCTASE DOMAIN-CONTAINING"/>
    <property type="match status" value="1"/>
</dbReference>
<dbReference type="EMBL" id="VFJB01000002">
    <property type="protein sequence ID" value="KAA0259214.1"/>
    <property type="molecule type" value="Genomic_DNA"/>
</dbReference>
<protein>
    <submittedName>
        <fullName evidence="8">NADH oxidase</fullName>
    </submittedName>
</protein>
<reference evidence="8 9" key="1">
    <citation type="submission" date="2019-06" db="EMBL/GenBank/DDBJ databases">
        <title>Genomic insights into carbon and energy metabolism of Deferribacter autotrophicus revealed new metabolic traits in the phylum Deferribacteres.</title>
        <authorList>
            <person name="Slobodkin A.I."/>
            <person name="Slobodkina G.B."/>
            <person name="Allioux M."/>
            <person name="Alain K."/>
            <person name="Jebbar M."/>
            <person name="Shadrin V."/>
            <person name="Kublanov I.V."/>
            <person name="Toshchakov S.V."/>
            <person name="Bonch-Osmolovskaya E.A."/>
        </authorList>
    </citation>
    <scope>NUCLEOTIDE SEQUENCE [LARGE SCALE GENOMIC DNA]</scope>
    <source>
        <strain evidence="8 9">SL50</strain>
    </source>
</reference>
<evidence type="ECO:0000313" key="8">
    <source>
        <dbReference type="EMBL" id="KAA0259214.1"/>
    </source>
</evidence>
<dbReference type="SUPFAM" id="SSF55424">
    <property type="entry name" value="FAD/NAD-linked reductases, dimerisation (C-terminal) domain"/>
    <property type="match status" value="1"/>
</dbReference>
<dbReference type="Pfam" id="PF07992">
    <property type="entry name" value="Pyr_redox_2"/>
    <property type="match status" value="1"/>
</dbReference>
<feature type="domain" description="FAD/NAD(P)-binding" evidence="7">
    <location>
        <begin position="3"/>
        <end position="279"/>
    </location>
</feature>
<comment type="similarity">
    <text evidence="2">Belongs to the FAD-dependent oxidoreductase family.</text>
</comment>
<proteinExistence type="inferred from homology"/>
<dbReference type="InterPro" id="IPR050260">
    <property type="entry name" value="FAD-bd_OxRdtase"/>
</dbReference>
<dbReference type="Gene3D" id="3.30.390.30">
    <property type="match status" value="1"/>
</dbReference>
<organism evidence="8 9">
    <name type="scientific">Deferribacter autotrophicus</name>
    <dbReference type="NCBI Taxonomy" id="500465"/>
    <lineage>
        <taxon>Bacteria</taxon>
        <taxon>Pseudomonadati</taxon>
        <taxon>Deferribacterota</taxon>
        <taxon>Deferribacteres</taxon>
        <taxon>Deferribacterales</taxon>
        <taxon>Deferribacteraceae</taxon>
        <taxon>Deferribacter</taxon>
    </lineage>
</organism>
<keyword evidence="5" id="KW-0274">FAD</keyword>
<sequence length="441" mass="48096">MEKVVIVGGGPAGRVVVHSLYAAKKEYDVVLIKDEEINVNRCSVPYGIVDKKPVEKYCISDSLITEFGAKLVIDTVVEINKEENFVVTEKGQKFNYDYLLLATGSKPIILPIPGIDLDNITSVRSKADLERLRKYAKEYKKCVVVGGGYIGVEVAVVLKKLGLDVTIVEMLPHILLATMDDDFAEIIENHVKEKGINVMTGAKVVEFAGSEGKVKQVILENGERIDADFVIVSVGVVPNTELAEKSGIEVSKFGVVTDDYLRTSVENIFAAGDCAEKKSFITKKPTRGEFGTNAVFMSKVVGANIQGKNVIFPGVINANASTAFEYSFGSAGLIQKMAEKEGLDIVVGESEVLDMYPMMDGVDKIKTKLVFDRKTGKLIGGSVLRKGHCTANNVDFISFAIQMGATIEDIMKYQYATHPELAAKPSDNTYMFAARDALSKM</sequence>
<dbReference type="InterPro" id="IPR016156">
    <property type="entry name" value="FAD/NAD-linked_Rdtase_dimer_sf"/>
</dbReference>
<dbReference type="AlphaFoldDB" id="A0A5A8F7A2"/>
<keyword evidence="9" id="KW-1185">Reference proteome</keyword>